<dbReference type="InterPro" id="IPR036047">
    <property type="entry name" value="F-box-like_dom_sf"/>
</dbReference>
<organism evidence="1 2">
    <name type="scientific">Penicillium roqueforti (strain FM164)</name>
    <dbReference type="NCBI Taxonomy" id="1365484"/>
    <lineage>
        <taxon>Eukaryota</taxon>
        <taxon>Fungi</taxon>
        <taxon>Dikarya</taxon>
        <taxon>Ascomycota</taxon>
        <taxon>Pezizomycotina</taxon>
        <taxon>Eurotiomycetes</taxon>
        <taxon>Eurotiomycetidae</taxon>
        <taxon>Eurotiales</taxon>
        <taxon>Aspergillaceae</taxon>
        <taxon>Penicillium</taxon>
    </lineage>
</organism>
<evidence type="ECO:0000313" key="1">
    <source>
        <dbReference type="EMBL" id="CDM30767.1"/>
    </source>
</evidence>
<dbReference type="EMBL" id="HG792016">
    <property type="protein sequence ID" value="CDM30767.1"/>
    <property type="molecule type" value="Genomic_DNA"/>
</dbReference>
<dbReference type="OrthoDB" id="3637487at2759"/>
<reference evidence="1" key="1">
    <citation type="journal article" date="2014" name="Nat. Commun.">
        <title>Multiple recent horizontal transfers of a large genomic region in cheese making fungi.</title>
        <authorList>
            <person name="Cheeseman K."/>
            <person name="Ropars J."/>
            <person name="Renault P."/>
            <person name="Dupont J."/>
            <person name="Gouzy J."/>
            <person name="Branca A."/>
            <person name="Abraham A.L."/>
            <person name="Ceppi M."/>
            <person name="Conseiller E."/>
            <person name="Debuchy R."/>
            <person name="Malagnac F."/>
            <person name="Goarin A."/>
            <person name="Silar P."/>
            <person name="Lacoste S."/>
            <person name="Sallet E."/>
            <person name="Bensimon A."/>
            <person name="Giraud T."/>
            <person name="Brygoo Y."/>
        </authorList>
    </citation>
    <scope>NUCLEOTIDE SEQUENCE [LARGE SCALE GENOMIC DNA]</scope>
    <source>
        <strain evidence="1">FM164</strain>
    </source>
</reference>
<gene>
    <name evidence="1" type="ORF">PROQFM164_S02g000917</name>
</gene>
<sequence length="149" mass="17172">MTLQTLPSEILCIIIRFIGSDQLRKQEVCCLLVCKLWYQIAKLLLLEDLKLSATQLVHAPENVYSNLRAFLRQLTIDAHSPKDWPAEQDLAKFNEILTSLAKRSNHLTSFTLRVRSHFDPINPLIPRQQYISSWDPTQFLSGLVPTDQK</sequence>
<evidence type="ECO:0000313" key="2">
    <source>
        <dbReference type="Proteomes" id="UP000030686"/>
    </source>
</evidence>
<accession>W6QMI1</accession>
<proteinExistence type="predicted"/>
<dbReference type="Proteomes" id="UP000030686">
    <property type="component" value="Unassembled WGS sequence"/>
</dbReference>
<dbReference type="STRING" id="1365484.W6QMI1"/>
<dbReference type="AlphaFoldDB" id="W6QMI1"/>
<protein>
    <submittedName>
        <fullName evidence="1">Genomic scaffold, ProqFM164S02</fullName>
    </submittedName>
</protein>
<name>W6QMI1_PENRF</name>
<dbReference type="SUPFAM" id="SSF81383">
    <property type="entry name" value="F-box domain"/>
    <property type="match status" value="1"/>
</dbReference>
<keyword evidence="2" id="KW-1185">Reference proteome</keyword>